<dbReference type="EMBL" id="BARU01015870">
    <property type="protein sequence ID" value="GAH56192.1"/>
    <property type="molecule type" value="Genomic_DNA"/>
</dbReference>
<reference evidence="2" key="1">
    <citation type="journal article" date="2014" name="Front. Microbiol.">
        <title>High frequency of phylogenetically diverse reductive dehalogenase-homologous genes in deep subseafloor sedimentary metagenomes.</title>
        <authorList>
            <person name="Kawai M."/>
            <person name="Futagami T."/>
            <person name="Toyoda A."/>
            <person name="Takaki Y."/>
            <person name="Nishi S."/>
            <person name="Hori S."/>
            <person name="Arai W."/>
            <person name="Tsubouchi T."/>
            <person name="Morono Y."/>
            <person name="Uchiyama I."/>
            <person name="Ito T."/>
            <person name="Fujiyama A."/>
            <person name="Inagaki F."/>
            <person name="Takami H."/>
        </authorList>
    </citation>
    <scope>NUCLEOTIDE SEQUENCE</scope>
    <source>
        <strain evidence="2">Expedition CK06-06</strain>
    </source>
</reference>
<dbReference type="SUPFAM" id="SSF56281">
    <property type="entry name" value="Metallo-hydrolase/oxidoreductase"/>
    <property type="match status" value="1"/>
</dbReference>
<protein>
    <recommendedName>
        <fullName evidence="1">Metallo-beta-lactamase domain-containing protein</fullName>
    </recommendedName>
</protein>
<dbReference type="InterPro" id="IPR001279">
    <property type="entry name" value="Metallo-B-lactamas"/>
</dbReference>
<feature type="non-terminal residue" evidence="2">
    <location>
        <position position="1"/>
    </location>
</feature>
<feature type="non-terminal residue" evidence="2">
    <location>
        <position position="72"/>
    </location>
</feature>
<dbReference type="InterPro" id="IPR036866">
    <property type="entry name" value="RibonucZ/Hydroxyglut_hydro"/>
</dbReference>
<feature type="domain" description="Metallo-beta-lactamase" evidence="1">
    <location>
        <begin position="5"/>
        <end position="42"/>
    </location>
</feature>
<organism evidence="2">
    <name type="scientific">marine sediment metagenome</name>
    <dbReference type="NCBI Taxonomy" id="412755"/>
    <lineage>
        <taxon>unclassified sequences</taxon>
        <taxon>metagenomes</taxon>
        <taxon>ecological metagenomes</taxon>
    </lineage>
</organism>
<name>X1GG44_9ZZZZ</name>
<accession>X1GG44</accession>
<dbReference type="Pfam" id="PF00753">
    <property type="entry name" value="Lactamase_B"/>
    <property type="match status" value="1"/>
</dbReference>
<dbReference type="Gene3D" id="3.60.15.10">
    <property type="entry name" value="Ribonuclease Z/Hydroxyacylglutathione hydrolase-like"/>
    <property type="match status" value="1"/>
</dbReference>
<evidence type="ECO:0000313" key="2">
    <source>
        <dbReference type="EMBL" id="GAH56192.1"/>
    </source>
</evidence>
<proteinExistence type="predicted"/>
<dbReference type="AlphaFoldDB" id="X1GG44"/>
<comment type="caution">
    <text evidence="2">The sequence shown here is derived from an EMBL/GenBank/DDBJ whole genome shotgun (WGS) entry which is preliminary data.</text>
</comment>
<gene>
    <name evidence="2" type="ORF">S03H2_26942</name>
</gene>
<sequence length="72" mass="7998">HVAARGLKVEWILDTHPHADHFSAAQYLKGKTGAPTAIGEHVIAVQKLWKDIYNLPQLATDGSQWDRLFAHG</sequence>
<evidence type="ECO:0000259" key="1">
    <source>
        <dbReference type="Pfam" id="PF00753"/>
    </source>
</evidence>